<accession>A0AAE0N202</accession>
<evidence type="ECO:0000313" key="2">
    <source>
        <dbReference type="EMBL" id="KAK3367797.1"/>
    </source>
</evidence>
<dbReference type="AlphaFoldDB" id="A0AAE0N202"/>
<dbReference type="EMBL" id="JAULSW010000011">
    <property type="protein sequence ID" value="KAK3367797.1"/>
    <property type="molecule type" value="Genomic_DNA"/>
</dbReference>
<proteinExistence type="predicted"/>
<feature type="signal peptide" evidence="1">
    <location>
        <begin position="1"/>
        <end position="20"/>
    </location>
</feature>
<evidence type="ECO:0000256" key="1">
    <source>
        <dbReference type="SAM" id="SignalP"/>
    </source>
</evidence>
<feature type="chain" id="PRO_5042152646" evidence="1">
    <location>
        <begin position="21"/>
        <end position="165"/>
    </location>
</feature>
<keyword evidence="3" id="KW-1185">Reference proteome</keyword>
<keyword evidence="1" id="KW-0732">Signal</keyword>
<comment type="caution">
    <text evidence="2">The sequence shown here is derived from an EMBL/GenBank/DDBJ whole genome shotgun (WGS) entry which is preliminary data.</text>
</comment>
<name>A0AAE0N202_9PEZI</name>
<reference evidence="2" key="2">
    <citation type="submission" date="2023-06" db="EMBL/GenBank/DDBJ databases">
        <authorList>
            <consortium name="Lawrence Berkeley National Laboratory"/>
            <person name="Haridas S."/>
            <person name="Hensen N."/>
            <person name="Bonometti L."/>
            <person name="Westerberg I."/>
            <person name="Brannstrom I.O."/>
            <person name="Guillou S."/>
            <person name="Cros-Aarteil S."/>
            <person name="Calhoun S."/>
            <person name="Kuo A."/>
            <person name="Mondo S."/>
            <person name="Pangilinan J."/>
            <person name="Riley R."/>
            <person name="LaButti K."/>
            <person name="Andreopoulos B."/>
            <person name="Lipzen A."/>
            <person name="Chen C."/>
            <person name="Yanf M."/>
            <person name="Daum C."/>
            <person name="Ng V."/>
            <person name="Clum A."/>
            <person name="Steindorff A."/>
            <person name="Ohm R."/>
            <person name="Martin F."/>
            <person name="Silar P."/>
            <person name="Natvig D."/>
            <person name="Lalanne C."/>
            <person name="Gautier V."/>
            <person name="Ament-velasquez S.L."/>
            <person name="Kruys A."/>
            <person name="Hutchinson M.I."/>
            <person name="Powell A.J."/>
            <person name="Barry K."/>
            <person name="Miller A.N."/>
            <person name="Grigoriev I.V."/>
            <person name="Debuchy R."/>
            <person name="Gladieux P."/>
            <person name="Thoren M.H."/>
            <person name="Johannesson H."/>
        </authorList>
    </citation>
    <scope>NUCLEOTIDE SEQUENCE</scope>
    <source>
        <strain evidence="2">CBS 232.78</strain>
    </source>
</reference>
<sequence>MACCLLCLTTWGLLSAHALGQQTDCRCYCCQMASGGGGVKMQSTSWVTGWLENAGKLVRRVHSDAGPEQFAEAVAKVSSGTDDFDLELNFVTFRNLVCHGYQDSIRGDEGNIPDQLRKHFISRISGVADGQRPSCLTMDMLVLAQENWKKGTSSWRFWVGMFHSR</sequence>
<reference evidence="2" key="1">
    <citation type="journal article" date="2023" name="Mol. Phylogenet. Evol.">
        <title>Genome-scale phylogeny and comparative genomics of the fungal order Sordariales.</title>
        <authorList>
            <person name="Hensen N."/>
            <person name="Bonometti L."/>
            <person name="Westerberg I."/>
            <person name="Brannstrom I.O."/>
            <person name="Guillou S."/>
            <person name="Cros-Aarteil S."/>
            <person name="Calhoun S."/>
            <person name="Haridas S."/>
            <person name="Kuo A."/>
            <person name="Mondo S."/>
            <person name="Pangilinan J."/>
            <person name="Riley R."/>
            <person name="LaButti K."/>
            <person name="Andreopoulos B."/>
            <person name="Lipzen A."/>
            <person name="Chen C."/>
            <person name="Yan M."/>
            <person name="Daum C."/>
            <person name="Ng V."/>
            <person name="Clum A."/>
            <person name="Steindorff A."/>
            <person name="Ohm R.A."/>
            <person name="Martin F."/>
            <person name="Silar P."/>
            <person name="Natvig D.O."/>
            <person name="Lalanne C."/>
            <person name="Gautier V."/>
            <person name="Ament-Velasquez S.L."/>
            <person name="Kruys A."/>
            <person name="Hutchinson M.I."/>
            <person name="Powell A.J."/>
            <person name="Barry K."/>
            <person name="Miller A.N."/>
            <person name="Grigoriev I.V."/>
            <person name="Debuchy R."/>
            <person name="Gladieux P."/>
            <person name="Hiltunen Thoren M."/>
            <person name="Johannesson H."/>
        </authorList>
    </citation>
    <scope>NUCLEOTIDE SEQUENCE</scope>
    <source>
        <strain evidence="2">CBS 232.78</strain>
    </source>
</reference>
<protein>
    <submittedName>
        <fullName evidence="2">Uncharacterized protein</fullName>
    </submittedName>
</protein>
<evidence type="ECO:0000313" key="3">
    <source>
        <dbReference type="Proteomes" id="UP001285441"/>
    </source>
</evidence>
<dbReference type="Proteomes" id="UP001285441">
    <property type="component" value="Unassembled WGS sequence"/>
</dbReference>
<gene>
    <name evidence="2" type="ORF">B0H63DRAFT_86350</name>
</gene>
<organism evidence="2 3">
    <name type="scientific">Podospora didyma</name>
    <dbReference type="NCBI Taxonomy" id="330526"/>
    <lineage>
        <taxon>Eukaryota</taxon>
        <taxon>Fungi</taxon>
        <taxon>Dikarya</taxon>
        <taxon>Ascomycota</taxon>
        <taxon>Pezizomycotina</taxon>
        <taxon>Sordariomycetes</taxon>
        <taxon>Sordariomycetidae</taxon>
        <taxon>Sordariales</taxon>
        <taxon>Podosporaceae</taxon>
        <taxon>Podospora</taxon>
    </lineage>
</organism>